<dbReference type="PANTHER" id="PTHR27007">
    <property type="match status" value="1"/>
</dbReference>
<evidence type="ECO:0000259" key="3">
    <source>
        <dbReference type="PROSITE" id="PS50011"/>
    </source>
</evidence>
<evidence type="ECO:0000313" key="5">
    <source>
        <dbReference type="Proteomes" id="UP001151760"/>
    </source>
</evidence>
<accession>A0ABQ5D6R6</accession>
<gene>
    <name evidence="4" type="ORF">Tco_0925410</name>
</gene>
<keyword evidence="2" id="KW-0067">ATP-binding</keyword>
<dbReference type="InterPro" id="IPR011009">
    <property type="entry name" value="Kinase-like_dom_sf"/>
</dbReference>
<reference evidence="4" key="1">
    <citation type="journal article" date="2022" name="Int. J. Mol. Sci.">
        <title>Draft Genome of Tanacetum Coccineum: Genomic Comparison of Closely Related Tanacetum-Family Plants.</title>
        <authorList>
            <person name="Yamashiro T."/>
            <person name="Shiraishi A."/>
            <person name="Nakayama K."/>
            <person name="Satake H."/>
        </authorList>
    </citation>
    <scope>NUCLEOTIDE SEQUENCE</scope>
</reference>
<evidence type="ECO:0000256" key="1">
    <source>
        <dbReference type="ARBA" id="ARBA00022741"/>
    </source>
</evidence>
<dbReference type="InterPro" id="IPR050528">
    <property type="entry name" value="L-type_Lectin-RKs"/>
</dbReference>
<dbReference type="PROSITE" id="PS50011">
    <property type="entry name" value="PROTEIN_KINASE_DOM"/>
    <property type="match status" value="1"/>
</dbReference>
<name>A0ABQ5D6R6_9ASTR</name>
<evidence type="ECO:0000313" key="4">
    <source>
        <dbReference type="EMBL" id="GJT34991.1"/>
    </source>
</evidence>
<dbReference type="Gene3D" id="3.30.200.20">
    <property type="entry name" value="Phosphorylase Kinase, domain 1"/>
    <property type="match status" value="1"/>
</dbReference>
<organism evidence="4 5">
    <name type="scientific">Tanacetum coccineum</name>
    <dbReference type="NCBI Taxonomy" id="301880"/>
    <lineage>
        <taxon>Eukaryota</taxon>
        <taxon>Viridiplantae</taxon>
        <taxon>Streptophyta</taxon>
        <taxon>Embryophyta</taxon>
        <taxon>Tracheophyta</taxon>
        <taxon>Spermatophyta</taxon>
        <taxon>Magnoliopsida</taxon>
        <taxon>eudicotyledons</taxon>
        <taxon>Gunneridae</taxon>
        <taxon>Pentapetalae</taxon>
        <taxon>asterids</taxon>
        <taxon>campanulids</taxon>
        <taxon>Asterales</taxon>
        <taxon>Asteraceae</taxon>
        <taxon>Asteroideae</taxon>
        <taxon>Anthemideae</taxon>
        <taxon>Anthemidinae</taxon>
        <taxon>Tanacetum</taxon>
    </lineage>
</organism>
<dbReference type="Pfam" id="PF00069">
    <property type="entry name" value="Pkinase"/>
    <property type="match status" value="1"/>
</dbReference>
<keyword evidence="1" id="KW-0547">Nucleotide-binding</keyword>
<dbReference type="Proteomes" id="UP001151760">
    <property type="component" value="Unassembled WGS sequence"/>
</dbReference>
<comment type="caution">
    <text evidence="4">The sequence shown here is derived from an EMBL/GenBank/DDBJ whole genome shotgun (WGS) entry which is preliminary data.</text>
</comment>
<feature type="domain" description="Protein kinase" evidence="3">
    <location>
        <begin position="26"/>
        <end position="173"/>
    </location>
</feature>
<dbReference type="InterPro" id="IPR000719">
    <property type="entry name" value="Prot_kinase_dom"/>
</dbReference>
<sequence>MDNEFEMGTGPKRFTYHELARETGDFAENEKLREGGYGGVYRGFLKDSKMFIAVKKVSKSSKYGIKEYASEVKIVSRLRHKNLVQLELLLAYEYMEIGSLDSHLFKAKSLLTWGTRYKIAHGLESALLYLHEEWEKCVLHRYIKSSNVMLDSNFNSKLGDFGLAKLVDHEKGL</sequence>
<evidence type="ECO:0000256" key="2">
    <source>
        <dbReference type="ARBA" id="ARBA00022840"/>
    </source>
</evidence>
<dbReference type="SUPFAM" id="SSF56112">
    <property type="entry name" value="Protein kinase-like (PK-like)"/>
    <property type="match status" value="1"/>
</dbReference>
<dbReference type="Gene3D" id="1.10.510.10">
    <property type="entry name" value="Transferase(Phosphotransferase) domain 1"/>
    <property type="match status" value="1"/>
</dbReference>
<dbReference type="EMBL" id="BQNB010015012">
    <property type="protein sequence ID" value="GJT34991.1"/>
    <property type="molecule type" value="Genomic_DNA"/>
</dbReference>
<proteinExistence type="predicted"/>
<protein>
    <submittedName>
        <fullName evidence="4">L-type lectin-domain containing receptor kinase IX.1-like protein</fullName>
    </submittedName>
</protein>
<keyword evidence="5" id="KW-1185">Reference proteome</keyword>
<reference evidence="4" key="2">
    <citation type="submission" date="2022-01" db="EMBL/GenBank/DDBJ databases">
        <authorList>
            <person name="Yamashiro T."/>
            <person name="Shiraishi A."/>
            <person name="Satake H."/>
            <person name="Nakayama K."/>
        </authorList>
    </citation>
    <scope>NUCLEOTIDE SEQUENCE</scope>
</reference>